<evidence type="ECO:0000313" key="1">
    <source>
        <dbReference type="EMBL" id="KKN35391.1"/>
    </source>
</evidence>
<dbReference type="AlphaFoldDB" id="A0A0F9SEH4"/>
<comment type="caution">
    <text evidence="1">The sequence shown here is derived from an EMBL/GenBank/DDBJ whole genome shotgun (WGS) entry which is preliminary data.</text>
</comment>
<accession>A0A0F9SEH4</accession>
<protein>
    <submittedName>
        <fullName evidence="1">Uncharacterized protein</fullName>
    </submittedName>
</protein>
<proteinExistence type="predicted"/>
<dbReference type="EMBL" id="LAZR01002041">
    <property type="protein sequence ID" value="KKN35391.1"/>
    <property type="molecule type" value="Genomic_DNA"/>
</dbReference>
<organism evidence="1">
    <name type="scientific">marine sediment metagenome</name>
    <dbReference type="NCBI Taxonomy" id="412755"/>
    <lineage>
        <taxon>unclassified sequences</taxon>
        <taxon>metagenomes</taxon>
        <taxon>ecological metagenomes</taxon>
    </lineage>
</organism>
<reference evidence="1" key="1">
    <citation type="journal article" date="2015" name="Nature">
        <title>Complex archaea that bridge the gap between prokaryotes and eukaryotes.</title>
        <authorList>
            <person name="Spang A."/>
            <person name="Saw J.H."/>
            <person name="Jorgensen S.L."/>
            <person name="Zaremba-Niedzwiedzka K."/>
            <person name="Martijn J."/>
            <person name="Lind A.E."/>
            <person name="van Eijk R."/>
            <person name="Schleper C."/>
            <person name="Guy L."/>
            <person name="Ettema T.J."/>
        </authorList>
    </citation>
    <scope>NUCLEOTIDE SEQUENCE</scope>
</reference>
<name>A0A0F9SEH4_9ZZZZ</name>
<gene>
    <name evidence="1" type="ORF">LCGC14_0784180</name>
</gene>
<sequence>MKSKSILLISLTLIIIIGVFVIAQQGEEPEVVENVTYVNYQTNVYNLGNNTFAQTSYLGFVNYYNGSEFFPINTTIVDSSNPLYDYEVIKGVYQSYFKEDPTEGPIIKFMIGSEYMTFQPMALQYEGYDGGLEQISMIQNVVGMPNDNKFLYEDAYGLGIDLQYSYYNDFLKENLIINQSSDLPSPPQYMIDQGNITLNLDFVLETNSNHIVIEGVEWDKKSDRTTSDEVYIKDEFGDVLYYFKKPYAYDSNRSFQLLTYQFKKQGNSLYVTIKTSFSWLNDSKRVYPIYIDPSQGPRNPATAVNVPGAYPDWFYTTNVFASDNSRAEQELTIDDTFGDPLLATNFGFTIPTGATIDGVKVEIERCEESDEPGESLFYEIYLIKAGSPTGTYKVGTPFNTACASEIYESHGGSSDMWAATLTPAEVNAVTFGMRVALSNEELPDEGQSITYIDHIRMTVYYTAAATNLQVNIADSWKTVSEIKINIGDSWKTVTQIKINIGDSWKTVYG</sequence>